<dbReference type="EMBL" id="VSIY01000003">
    <property type="protein sequence ID" value="TYB82945.1"/>
    <property type="molecule type" value="Genomic_DNA"/>
</dbReference>
<proteinExistence type="predicted"/>
<organism evidence="2 3">
    <name type="scientific">Maritimibacter fusiformis</name>
    <dbReference type="NCBI Taxonomy" id="2603819"/>
    <lineage>
        <taxon>Bacteria</taxon>
        <taxon>Pseudomonadati</taxon>
        <taxon>Pseudomonadota</taxon>
        <taxon>Alphaproteobacteria</taxon>
        <taxon>Rhodobacterales</taxon>
        <taxon>Roseobacteraceae</taxon>
        <taxon>Maritimibacter</taxon>
    </lineage>
</organism>
<reference evidence="2 3" key="1">
    <citation type="submission" date="2019-08" db="EMBL/GenBank/DDBJ databases">
        <title>Identification of a novel species of the genus Boseongicola.</title>
        <authorList>
            <person name="Zhang X.-Q."/>
        </authorList>
    </citation>
    <scope>NUCLEOTIDE SEQUENCE [LARGE SCALE GENOMIC DNA]</scope>
    <source>
        <strain evidence="2 3">HY14</strain>
    </source>
</reference>
<accession>A0A5D0RPX5</accession>
<evidence type="ECO:0000313" key="2">
    <source>
        <dbReference type="EMBL" id="TYB82945.1"/>
    </source>
</evidence>
<feature type="region of interest" description="Disordered" evidence="1">
    <location>
        <begin position="39"/>
        <end position="73"/>
    </location>
</feature>
<gene>
    <name evidence="2" type="ORF">FVF75_01805</name>
</gene>
<dbReference type="Pfam" id="PF18856">
    <property type="entry name" value="baeRF_family12"/>
    <property type="match status" value="1"/>
</dbReference>
<name>A0A5D0RPX5_9RHOB</name>
<comment type="caution">
    <text evidence="2">The sequence shown here is derived from an EMBL/GenBank/DDBJ whole genome shotgun (WGS) entry which is preliminary data.</text>
</comment>
<keyword evidence="3" id="KW-1185">Reference proteome</keyword>
<dbReference type="InterPro" id="IPR041374">
    <property type="entry name" value="BaeRF_family12"/>
</dbReference>
<feature type="compositionally biased region" description="Basic and acidic residues" evidence="1">
    <location>
        <begin position="62"/>
        <end position="71"/>
    </location>
</feature>
<dbReference type="Proteomes" id="UP000322080">
    <property type="component" value="Unassembled WGS sequence"/>
</dbReference>
<dbReference type="AlphaFoldDB" id="A0A5D0RPX5"/>
<evidence type="ECO:0000313" key="3">
    <source>
        <dbReference type="Proteomes" id="UP000322080"/>
    </source>
</evidence>
<evidence type="ECO:0000256" key="1">
    <source>
        <dbReference type="SAM" id="MobiDB-lite"/>
    </source>
</evidence>
<dbReference type="RefSeq" id="WP_148376035.1">
    <property type="nucleotide sequence ID" value="NZ_VSIY01000003.1"/>
</dbReference>
<sequence>MKPKKTLVVLANDGQARILENEAPGKGLVENEKLAPALVAETEAERRDRRGRSNAAPGMARHAFDPPRSEQEHDEIEFAKTVVAKAEQRFVDGGFDRVVLVAAPKTLGMLRDHLPKVLRDALVADVPKDLLKKRPDEVVKLLEDTILL</sequence>
<protein>
    <submittedName>
        <fullName evidence="2">Host attachment protein</fullName>
    </submittedName>
</protein>